<dbReference type="OrthoDB" id="2448367at2759"/>
<protein>
    <submittedName>
        <fullName evidence="2">3375_t:CDS:1</fullName>
    </submittedName>
</protein>
<organism evidence="2 3">
    <name type="scientific">Funneliformis caledonium</name>
    <dbReference type="NCBI Taxonomy" id="1117310"/>
    <lineage>
        <taxon>Eukaryota</taxon>
        <taxon>Fungi</taxon>
        <taxon>Fungi incertae sedis</taxon>
        <taxon>Mucoromycota</taxon>
        <taxon>Glomeromycotina</taxon>
        <taxon>Glomeromycetes</taxon>
        <taxon>Glomerales</taxon>
        <taxon>Glomeraceae</taxon>
        <taxon>Funneliformis</taxon>
    </lineage>
</organism>
<dbReference type="AlphaFoldDB" id="A0A9N9EI81"/>
<reference evidence="2" key="1">
    <citation type="submission" date="2021-06" db="EMBL/GenBank/DDBJ databases">
        <authorList>
            <person name="Kallberg Y."/>
            <person name="Tangrot J."/>
            <person name="Rosling A."/>
        </authorList>
    </citation>
    <scope>NUCLEOTIDE SEQUENCE</scope>
    <source>
        <strain evidence="2">UK204</strain>
    </source>
</reference>
<gene>
    <name evidence="2" type="ORF">FCALED_LOCUS12355</name>
</gene>
<evidence type="ECO:0000256" key="1">
    <source>
        <dbReference type="SAM" id="Coils"/>
    </source>
</evidence>
<evidence type="ECO:0000313" key="2">
    <source>
        <dbReference type="EMBL" id="CAG8678088.1"/>
    </source>
</evidence>
<evidence type="ECO:0000313" key="3">
    <source>
        <dbReference type="Proteomes" id="UP000789570"/>
    </source>
</evidence>
<comment type="caution">
    <text evidence="2">The sequence shown here is derived from an EMBL/GenBank/DDBJ whole genome shotgun (WGS) entry which is preliminary data.</text>
</comment>
<keyword evidence="1" id="KW-0175">Coiled coil</keyword>
<proteinExistence type="predicted"/>
<dbReference type="Proteomes" id="UP000789570">
    <property type="component" value="Unassembled WGS sequence"/>
</dbReference>
<keyword evidence="3" id="KW-1185">Reference proteome</keyword>
<accession>A0A9N9EI81</accession>
<dbReference type="EMBL" id="CAJVPQ010005928">
    <property type="protein sequence ID" value="CAG8678088.1"/>
    <property type="molecule type" value="Genomic_DNA"/>
</dbReference>
<feature type="non-terminal residue" evidence="2">
    <location>
        <position position="1"/>
    </location>
</feature>
<sequence length="490" mass="56952">QGSNQQFHQQQFQEENMQLQNPQRVQHQQISEENLQHQQHQQLTLQQQLSPQQILQQLEQLFHKLLGLYNRQQKALEILQFVLKQQHPQQSLQEQYFLENQQEFLQIFKQQLEVYNAYAFKIQDPNYLPVNDLKITNGNEIQNKSKRKSSSYYGFGGLFSTDQQEISDLKNKLHNLQIKNQNVEAVLSEKVDHINELRKANNDLKKEATKYQSALGNATSFHLGSQDSNSGVQFSEDILKGLLEKFGCSPTGDLRKNKPLISGLLERHVIETIIKKATEYFYNQKNDVDNKKDEQDDEIQQQQSLEMKIFNVTEQLLKLTDSISKNRAGGEKVSKATSTKLRQQIYGVLGNRGFSNIILDKEHIEHPLIVNLRKDIIKLVNRYRTIKDPNRSSENEKLIVEIVRQVINVFFFRLKVQEPIADWKFFEKNTNINTIMMEASWDEMELEDLHVDACAFPIIGSNLCEVEEADEKLKAIFPAQIIPGNTTETK</sequence>
<feature type="coiled-coil region" evidence="1">
    <location>
        <begin position="159"/>
        <end position="214"/>
    </location>
</feature>
<name>A0A9N9EI81_9GLOM</name>